<proteinExistence type="inferred from homology"/>
<keyword evidence="6" id="KW-0190">Covalent protein-DNA linkage</keyword>
<name>A0AB34G9L9_ESCRO</name>
<keyword evidence="4" id="KW-0227">DNA damage</keyword>
<keyword evidence="5 12" id="KW-0378">Hydrolase</keyword>
<dbReference type="AlphaFoldDB" id="A0AB34G9L9"/>
<sequence length="255" mass="28383">MEMEFHLLCPLGGIFFSIAFQDHHGEDVTAAHFQSSSPGLLSRLHLEKGADSAQRIVAAMRWGLVPSWFKGADPSKLQFNTPSCCSDTITEKRSFKVPLGKGRRCVVLADGFSDSCKGLNAIHPRRPAILDGEEAVSKWLDFGEVLAQEALRFSHPTENITFHPVTPLVNDSRNSTPECLLPVDLLVKKEQQPEDTAMAGHKVTQKGRPPKHSKRASLVAQWLRICLPMQVTRVRALVWEDPTCRGATKPVRHNY</sequence>
<keyword evidence="7" id="KW-0238">DNA-binding</keyword>
<dbReference type="GO" id="GO:0106300">
    <property type="term" value="P:protein-DNA covalent cross-linking repair"/>
    <property type="evidence" value="ECO:0007669"/>
    <property type="project" value="InterPro"/>
</dbReference>
<accession>A0AB34G9L9</accession>
<evidence type="ECO:0000313" key="15">
    <source>
        <dbReference type="Proteomes" id="UP001159641"/>
    </source>
</evidence>
<dbReference type="Proteomes" id="UP001159641">
    <property type="component" value="Unassembled WGS sequence"/>
</dbReference>
<evidence type="ECO:0000313" key="14">
    <source>
        <dbReference type="EMBL" id="KAJ8776052.1"/>
    </source>
</evidence>
<evidence type="ECO:0000256" key="11">
    <source>
        <dbReference type="ARBA" id="ARBA00031130"/>
    </source>
</evidence>
<evidence type="ECO:0000256" key="2">
    <source>
        <dbReference type="ARBA" id="ARBA00015888"/>
    </source>
</evidence>
<dbReference type="InterPro" id="IPR036590">
    <property type="entry name" value="SRAP-like"/>
</dbReference>
<dbReference type="GO" id="GO:0006508">
    <property type="term" value="P:proteolysis"/>
    <property type="evidence" value="ECO:0007669"/>
    <property type="project" value="UniProtKB-KW"/>
</dbReference>
<comment type="caution">
    <text evidence="14">The sequence shown here is derived from an EMBL/GenBank/DDBJ whole genome shotgun (WGS) entry which is preliminary data.</text>
</comment>
<dbReference type="PANTHER" id="PTHR13604">
    <property type="entry name" value="DC12-RELATED"/>
    <property type="match status" value="1"/>
</dbReference>
<evidence type="ECO:0000256" key="10">
    <source>
        <dbReference type="ARBA" id="ARBA00030898"/>
    </source>
</evidence>
<evidence type="ECO:0000256" key="8">
    <source>
        <dbReference type="ARBA" id="ARBA00023239"/>
    </source>
</evidence>
<dbReference type="GO" id="GO:0003697">
    <property type="term" value="F:single-stranded DNA binding"/>
    <property type="evidence" value="ECO:0007669"/>
    <property type="project" value="InterPro"/>
</dbReference>
<keyword evidence="8" id="KW-0456">Lyase</keyword>
<feature type="region of interest" description="Disordered" evidence="13">
    <location>
        <begin position="193"/>
        <end position="213"/>
    </location>
</feature>
<dbReference type="GO" id="GO:0008233">
    <property type="term" value="F:peptidase activity"/>
    <property type="evidence" value="ECO:0007669"/>
    <property type="project" value="UniProtKB-KW"/>
</dbReference>
<evidence type="ECO:0000256" key="9">
    <source>
        <dbReference type="ARBA" id="ARBA00030390"/>
    </source>
</evidence>
<dbReference type="EMBL" id="JAIQCJ010002527">
    <property type="protein sequence ID" value="KAJ8776052.1"/>
    <property type="molecule type" value="Genomic_DNA"/>
</dbReference>
<dbReference type="EC" id="3.4.-.-" evidence="12"/>
<feature type="compositionally biased region" description="Basic residues" evidence="13">
    <location>
        <begin position="203"/>
        <end position="213"/>
    </location>
</feature>
<evidence type="ECO:0000256" key="1">
    <source>
        <dbReference type="ARBA" id="ARBA00008136"/>
    </source>
</evidence>
<evidence type="ECO:0000256" key="3">
    <source>
        <dbReference type="ARBA" id="ARBA00022670"/>
    </source>
</evidence>
<dbReference type="PANTHER" id="PTHR13604:SF0">
    <property type="entry name" value="ABASIC SITE PROCESSING PROTEIN HMCES"/>
    <property type="match status" value="1"/>
</dbReference>
<dbReference type="Pfam" id="PF02586">
    <property type="entry name" value="SRAP"/>
    <property type="match status" value="2"/>
</dbReference>
<evidence type="ECO:0000256" key="7">
    <source>
        <dbReference type="ARBA" id="ARBA00023125"/>
    </source>
</evidence>
<evidence type="ECO:0000256" key="5">
    <source>
        <dbReference type="ARBA" id="ARBA00022801"/>
    </source>
</evidence>
<gene>
    <name evidence="14" type="ORF">J1605_015896</name>
</gene>
<keyword evidence="3 12" id="KW-0645">Protease</keyword>
<comment type="similarity">
    <text evidence="1 12">Belongs to the SOS response-associated peptidase family.</text>
</comment>
<organism evidence="14 15">
    <name type="scientific">Eschrichtius robustus</name>
    <name type="common">California gray whale</name>
    <name type="synonym">Eschrichtius gibbosus</name>
    <dbReference type="NCBI Taxonomy" id="9764"/>
    <lineage>
        <taxon>Eukaryota</taxon>
        <taxon>Metazoa</taxon>
        <taxon>Chordata</taxon>
        <taxon>Craniata</taxon>
        <taxon>Vertebrata</taxon>
        <taxon>Euteleostomi</taxon>
        <taxon>Mammalia</taxon>
        <taxon>Eutheria</taxon>
        <taxon>Laurasiatheria</taxon>
        <taxon>Artiodactyla</taxon>
        <taxon>Whippomorpha</taxon>
        <taxon>Cetacea</taxon>
        <taxon>Mysticeti</taxon>
        <taxon>Eschrichtiidae</taxon>
        <taxon>Eschrichtius</taxon>
    </lineage>
</organism>
<dbReference type="Gene3D" id="3.90.1680.10">
    <property type="entry name" value="SOS response associated peptidase-like"/>
    <property type="match status" value="2"/>
</dbReference>
<protein>
    <recommendedName>
        <fullName evidence="2 12">Abasic site processing protein HMCES</fullName>
        <shortName evidence="12">ES cell-specific 5hmC-binding protein</shortName>
        <ecNumber evidence="12">3.4.-.-</ecNumber>
    </recommendedName>
    <alternativeName>
        <fullName evidence="9 12">Embryonic stem cell-specific 5-hydroxymethylcytosine-binding protein</fullName>
    </alternativeName>
    <alternativeName>
        <fullName evidence="10 12">Peptidase HMCES</fullName>
    </alternativeName>
    <alternativeName>
        <fullName evidence="11 12">SRAP domain-containing protein 1</fullName>
    </alternativeName>
</protein>
<keyword evidence="15" id="KW-1185">Reference proteome</keyword>
<evidence type="ECO:0000256" key="12">
    <source>
        <dbReference type="RuleBase" id="RU364100"/>
    </source>
</evidence>
<evidence type="ECO:0000256" key="13">
    <source>
        <dbReference type="SAM" id="MobiDB-lite"/>
    </source>
</evidence>
<dbReference type="InterPro" id="IPR003738">
    <property type="entry name" value="SRAP"/>
</dbReference>
<dbReference type="SUPFAM" id="SSF143081">
    <property type="entry name" value="BB1717-like"/>
    <property type="match status" value="1"/>
</dbReference>
<dbReference type="GO" id="GO:0016829">
    <property type="term" value="F:lyase activity"/>
    <property type="evidence" value="ECO:0007669"/>
    <property type="project" value="UniProtKB-KW"/>
</dbReference>
<evidence type="ECO:0000256" key="4">
    <source>
        <dbReference type="ARBA" id="ARBA00022763"/>
    </source>
</evidence>
<evidence type="ECO:0000256" key="6">
    <source>
        <dbReference type="ARBA" id="ARBA00023124"/>
    </source>
</evidence>
<reference evidence="14 15" key="1">
    <citation type="submission" date="2022-11" db="EMBL/GenBank/DDBJ databases">
        <title>Whole genome sequence of Eschrichtius robustus ER-17-0199.</title>
        <authorList>
            <person name="Bruniche-Olsen A."/>
            <person name="Black A.N."/>
            <person name="Fields C.J."/>
            <person name="Walden K."/>
            <person name="Dewoody J.A."/>
        </authorList>
    </citation>
    <scope>NUCLEOTIDE SEQUENCE [LARGE SCALE GENOMIC DNA]</scope>
    <source>
        <strain evidence="14">ER-17-0199</strain>
        <tissue evidence="14">Blubber</tissue>
    </source>
</reference>
<comment type="function">
    <text evidence="12">Sensor of abasic sites in single-stranded DNA (ssDNA) required to preserve genome integrity by promoting error-free repair of abasic sites. Acts as an enzyme that recognizes and binds abasic sites in ssDNA at replication forks and chemically modifies the lesion by forming a covalent cross-link with DNA: forms a stable thiazolidine linkage between a ring-opened abasic site and the alpha-amino and sulfhydryl substituents of its N-terminal catalytic cysteine residue. The HMCES DNA-protein cross-link is then either reversed or degraded. HMCES is able to catalyze the reversal of its thiazolidine cross-link and cycle between a cross-link and a non-cross-linked state depending on DNA context: mediates self-reversal of the thiazolidine cross-link in double stranded DNA, allowing APEX1 to initiate downstream repair of abasic sites. The HMCES DNA-protein cross-link can also be degraded by the SPRTN metalloprotease following unfolding by the BRIP1/FANCJ helicase. Acts as a protease: mediates autocatalytic processing of its N-terminal methionine in order to expose the catalytic cysteine.</text>
</comment>